<gene>
    <name evidence="1" type="ORF">FBZ90_12314</name>
</gene>
<sequence length="224" mass="25449">MMFEALKCALSDMNTNDLDDYGEIMSSDLISGESSRARMSTENLDFHYDNNLKSWCLSQYAREFVGARALEFVAKRINNGSVKSLVSQHSKDEDRHAAIFLALANTLGGCQNSDCVNKIEKSMAEVERITNREAFNFFNFIVDTHISEVDSLYKLSVLCKLLGPNSENRKKTAIFSRIMQDEAFHVLYTAKIIVLYSRSINCKCKMKEYAKNSAVNFFLETGHE</sequence>
<dbReference type="Proteomes" id="UP000315751">
    <property type="component" value="Unassembled WGS sequence"/>
</dbReference>
<dbReference type="EMBL" id="VITR01000023">
    <property type="protein sequence ID" value="TWB34625.1"/>
    <property type="molecule type" value="Genomic_DNA"/>
</dbReference>
<dbReference type="RefSeq" id="WP_145736272.1">
    <property type="nucleotide sequence ID" value="NZ_VITR01000023.1"/>
</dbReference>
<name>A0A560GKX7_9PROT</name>
<reference evidence="1 2" key="1">
    <citation type="submission" date="2019-06" db="EMBL/GenBank/DDBJ databases">
        <title>Genomic Encyclopedia of Type Strains, Phase IV (KMG-V): Genome sequencing to study the core and pangenomes of soil and plant-associated prokaryotes.</title>
        <authorList>
            <person name="Whitman W."/>
        </authorList>
    </citation>
    <scope>NUCLEOTIDE SEQUENCE [LARGE SCALE GENOMIC DNA]</scope>
    <source>
        <strain evidence="1 2">BR 11622</strain>
    </source>
</reference>
<accession>A0A560GKX7</accession>
<dbReference type="SUPFAM" id="SSF47240">
    <property type="entry name" value="Ferritin-like"/>
    <property type="match status" value="1"/>
</dbReference>
<dbReference type="InterPro" id="IPR009078">
    <property type="entry name" value="Ferritin-like_SF"/>
</dbReference>
<comment type="caution">
    <text evidence="1">The sequence shown here is derived from an EMBL/GenBank/DDBJ whole genome shotgun (WGS) entry which is preliminary data.</text>
</comment>
<dbReference type="AlphaFoldDB" id="A0A560GKX7"/>
<dbReference type="Gene3D" id="1.20.1260.10">
    <property type="match status" value="1"/>
</dbReference>
<evidence type="ECO:0000313" key="1">
    <source>
        <dbReference type="EMBL" id="TWB34625.1"/>
    </source>
</evidence>
<dbReference type="InterPro" id="IPR012347">
    <property type="entry name" value="Ferritin-like"/>
</dbReference>
<organism evidence="1 2">
    <name type="scientific">Nitrospirillum amazonense</name>
    <dbReference type="NCBI Taxonomy" id="28077"/>
    <lineage>
        <taxon>Bacteria</taxon>
        <taxon>Pseudomonadati</taxon>
        <taxon>Pseudomonadota</taxon>
        <taxon>Alphaproteobacteria</taxon>
        <taxon>Rhodospirillales</taxon>
        <taxon>Azospirillaceae</taxon>
        <taxon>Nitrospirillum</taxon>
    </lineage>
</organism>
<keyword evidence="2" id="KW-1185">Reference proteome</keyword>
<evidence type="ECO:0008006" key="3">
    <source>
        <dbReference type="Google" id="ProtNLM"/>
    </source>
</evidence>
<protein>
    <recommendedName>
        <fullName evidence="3">Ferritin-like domain-containing protein</fullName>
    </recommendedName>
</protein>
<evidence type="ECO:0000313" key="2">
    <source>
        <dbReference type="Proteomes" id="UP000315751"/>
    </source>
</evidence>
<proteinExistence type="predicted"/>